<dbReference type="RefSeq" id="WP_188683439.1">
    <property type="nucleotide sequence ID" value="NZ_BMKX01000001.1"/>
</dbReference>
<keyword evidence="8" id="KW-1185">Reference proteome</keyword>
<dbReference type="InterPro" id="IPR029016">
    <property type="entry name" value="GAF-like_dom_sf"/>
</dbReference>
<reference evidence="8" key="1">
    <citation type="journal article" date="2019" name="Int. J. Syst. Evol. Microbiol.">
        <title>The Global Catalogue of Microorganisms (GCM) 10K type strain sequencing project: providing services to taxonomists for standard genome sequencing and annotation.</title>
        <authorList>
            <consortium name="The Broad Institute Genomics Platform"/>
            <consortium name="The Broad Institute Genome Sequencing Center for Infectious Disease"/>
            <person name="Wu L."/>
            <person name="Ma J."/>
        </authorList>
    </citation>
    <scope>NUCLEOTIDE SEQUENCE [LARGE SCALE GENOMIC DNA]</scope>
    <source>
        <strain evidence="8">CGMCC 1.3685</strain>
    </source>
</reference>
<dbReference type="InterPro" id="IPR005471">
    <property type="entry name" value="Tscrpt_reg_IclR_N"/>
</dbReference>
<dbReference type="PROSITE" id="PS51078">
    <property type="entry name" value="ICLR_ED"/>
    <property type="match status" value="1"/>
</dbReference>
<dbReference type="Pfam" id="PF01614">
    <property type="entry name" value="IclR_C"/>
    <property type="match status" value="1"/>
</dbReference>
<feature type="compositionally biased region" description="Polar residues" evidence="4">
    <location>
        <begin position="13"/>
        <end position="22"/>
    </location>
</feature>
<dbReference type="SUPFAM" id="SSF46785">
    <property type="entry name" value="Winged helix' DNA-binding domain"/>
    <property type="match status" value="1"/>
</dbReference>
<dbReference type="Gene3D" id="1.10.10.10">
    <property type="entry name" value="Winged helix-like DNA-binding domain superfamily/Winged helix DNA-binding domain"/>
    <property type="match status" value="1"/>
</dbReference>
<evidence type="ECO:0000313" key="7">
    <source>
        <dbReference type="EMBL" id="GGJ49526.1"/>
    </source>
</evidence>
<protein>
    <submittedName>
        <fullName evidence="7">Transcriptional regulator</fullName>
    </submittedName>
</protein>
<dbReference type="EMBL" id="BMKX01000001">
    <property type="protein sequence ID" value="GGJ49526.1"/>
    <property type="molecule type" value="Genomic_DNA"/>
</dbReference>
<accession>A0ABQ2D889</accession>
<dbReference type="Gene3D" id="3.30.450.40">
    <property type="match status" value="1"/>
</dbReference>
<dbReference type="InterPro" id="IPR036388">
    <property type="entry name" value="WH-like_DNA-bd_sf"/>
</dbReference>
<dbReference type="InterPro" id="IPR050707">
    <property type="entry name" value="HTH_MetabolicPath_Reg"/>
</dbReference>
<dbReference type="Proteomes" id="UP000606115">
    <property type="component" value="Unassembled WGS sequence"/>
</dbReference>
<comment type="caution">
    <text evidence="7">The sequence shown here is derived from an EMBL/GenBank/DDBJ whole genome shotgun (WGS) entry which is preliminary data.</text>
</comment>
<dbReference type="PROSITE" id="PS51077">
    <property type="entry name" value="HTH_ICLR"/>
    <property type="match status" value="1"/>
</dbReference>
<dbReference type="InterPro" id="IPR014757">
    <property type="entry name" value="Tscrpt_reg_IclR_C"/>
</dbReference>
<dbReference type="Pfam" id="PF09339">
    <property type="entry name" value="HTH_IclR"/>
    <property type="match status" value="1"/>
</dbReference>
<evidence type="ECO:0000259" key="6">
    <source>
        <dbReference type="PROSITE" id="PS51078"/>
    </source>
</evidence>
<proteinExistence type="predicted"/>
<evidence type="ECO:0000256" key="4">
    <source>
        <dbReference type="SAM" id="MobiDB-lite"/>
    </source>
</evidence>
<dbReference type="SMART" id="SM00346">
    <property type="entry name" value="HTH_ICLR"/>
    <property type="match status" value="1"/>
</dbReference>
<evidence type="ECO:0000259" key="5">
    <source>
        <dbReference type="PROSITE" id="PS51077"/>
    </source>
</evidence>
<feature type="compositionally biased region" description="Basic residues" evidence="4">
    <location>
        <begin position="1"/>
        <end position="10"/>
    </location>
</feature>
<dbReference type="GeneID" id="303302918"/>
<organism evidence="7 8">
    <name type="scientific">Glutamicibacter ardleyensis</name>
    <dbReference type="NCBI Taxonomy" id="225894"/>
    <lineage>
        <taxon>Bacteria</taxon>
        <taxon>Bacillati</taxon>
        <taxon>Actinomycetota</taxon>
        <taxon>Actinomycetes</taxon>
        <taxon>Micrococcales</taxon>
        <taxon>Micrococcaceae</taxon>
        <taxon>Glutamicibacter</taxon>
    </lineage>
</organism>
<keyword evidence="3" id="KW-0804">Transcription</keyword>
<dbReference type="SUPFAM" id="SSF55781">
    <property type="entry name" value="GAF domain-like"/>
    <property type="match status" value="1"/>
</dbReference>
<evidence type="ECO:0000256" key="3">
    <source>
        <dbReference type="ARBA" id="ARBA00023163"/>
    </source>
</evidence>
<name>A0ABQ2D889_9MICC</name>
<keyword evidence="1" id="KW-0805">Transcription regulation</keyword>
<evidence type="ECO:0000256" key="1">
    <source>
        <dbReference type="ARBA" id="ARBA00023015"/>
    </source>
</evidence>
<evidence type="ECO:0000256" key="2">
    <source>
        <dbReference type="ARBA" id="ARBA00023125"/>
    </source>
</evidence>
<sequence length="267" mass="28643">MANAHPRKKRESASPSPTPGATVTSRALALLGSFDSAHPRLSLSEMARRAEIPVATAHRLSSELVFWGALERSGQDYVVGHRLWKLGLLAPVRKNIGELAAPYMQDVLFVTQNVVNLFILEDDHVLLLERLSGTRSGAPFRRVGEQLPLHASAAGKAILAFGAPDLWETALENMARAGQMTEHTISSPAQLRREVAMVRERGYATTSQEAGLDNFGIAVPIISSDGTCTASLGVVTQNQPVAVGPIVPVLRIAARGIGRRISLGGEY</sequence>
<feature type="region of interest" description="Disordered" evidence="4">
    <location>
        <begin position="1"/>
        <end position="22"/>
    </location>
</feature>
<dbReference type="PANTHER" id="PTHR30136">
    <property type="entry name" value="HELIX-TURN-HELIX TRANSCRIPTIONAL REGULATOR, ICLR FAMILY"/>
    <property type="match status" value="1"/>
</dbReference>
<dbReference type="PANTHER" id="PTHR30136:SF24">
    <property type="entry name" value="HTH-TYPE TRANSCRIPTIONAL REPRESSOR ALLR"/>
    <property type="match status" value="1"/>
</dbReference>
<dbReference type="InterPro" id="IPR036390">
    <property type="entry name" value="WH_DNA-bd_sf"/>
</dbReference>
<keyword evidence="2" id="KW-0238">DNA-binding</keyword>
<evidence type="ECO:0000313" key="8">
    <source>
        <dbReference type="Proteomes" id="UP000606115"/>
    </source>
</evidence>
<feature type="domain" description="HTH iclR-type" evidence="5">
    <location>
        <begin position="21"/>
        <end position="88"/>
    </location>
</feature>
<gene>
    <name evidence="7" type="ORF">GCM10007173_05160</name>
</gene>
<feature type="domain" description="IclR-ED" evidence="6">
    <location>
        <begin position="82"/>
        <end position="263"/>
    </location>
</feature>